<dbReference type="Proteomes" id="UP000095706">
    <property type="component" value="Unassembled WGS sequence"/>
</dbReference>
<dbReference type="PANTHER" id="PTHR18901">
    <property type="entry name" value="2-DEOXYGLUCOSE-6-PHOSPHATE PHOSPHATASE 2"/>
    <property type="match status" value="1"/>
</dbReference>
<dbReference type="Pfam" id="PF00702">
    <property type="entry name" value="Hydrolase"/>
    <property type="match status" value="1"/>
</dbReference>
<dbReference type="Gene3D" id="3.40.50.1000">
    <property type="entry name" value="HAD superfamily/HAD-like"/>
    <property type="match status" value="1"/>
</dbReference>
<evidence type="ECO:0000313" key="1">
    <source>
        <dbReference type="EMBL" id="CUO89175.1"/>
    </source>
</evidence>
<keyword evidence="1" id="KW-0378">Hydrolase</keyword>
<dbReference type="Gene3D" id="1.10.150.240">
    <property type="entry name" value="Putative phosphatase, domain 2"/>
    <property type="match status" value="1"/>
</dbReference>
<dbReference type="InterPro" id="IPR023198">
    <property type="entry name" value="PGP-like_dom2"/>
</dbReference>
<dbReference type="NCBIfam" id="TIGR01549">
    <property type="entry name" value="HAD-SF-IA-v1"/>
    <property type="match status" value="1"/>
</dbReference>
<dbReference type="InterPro" id="IPR006439">
    <property type="entry name" value="HAD-SF_hydro_IA"/>
</dbReference>
<dbReference type="SFLD" id="SFLDG01129">
    <property type="entry name" value="C1.5:_HAD__Beta-PGM__Phosphata"/>
    <property type="match status" value="1"/>
</dbReference>
<reference evidence="1 2" key="1">
    <citation type="submission" date="2015-09" db="EMBL/GenBank/DDBJ databases">
        <authorList>
            <consortium name="Pathogen Informatics"/>
        </authorList>
    </citation>
    <scope>NUCLEOTIDE SEQUENCE [LARGE SCALE GENOMIC DNA]</scope>
    <source>
        <strain evidence="1 2">2789STDY5608849</strain>
    </source>
</reference>
<evidence type="ECO:0000313" key="2">
    <source>
        <dbReference type="Proteomes" id="UP000095706"/>
    </source>
</evidence>
<dbReference type="EC" id="3.1.3.-" evidence="1"/>
<organism evidence="1 2">
    <name type="scientific">Fusicatenibacter saccharivorans</name>
    <dbReference type="NCBI Taxonomy" id="1150298"/>
    <lineage>
        <taxon>Bacteria</taxon>
        <taxon>Bacillati</taxon>
        <taxon>Bacillota</taxon>
        <taxon>Clostridia</taxon>
        <taxon>Lachnospirales</taxon>
        <taxon>Lachnospiraceae</taxon>
        <taxon>Fusicatenibacter</taxon>
    </lineage>
</organism>
<dbReference type="AlphaFoldDB" id="A0A174IW15"/>
<name>A0A174IW15_9FIRM</name>
<accession>A0A174IW15</accession>
<proteinExistence type="predicted"/>
<dbReference type="NCBIfam" id="TIGR01509">
    <property type="entry name" value="HAD-SF-IA-v3"/>
    <property type="match status" value="1"/>
</dbReference>
<dbReference type="RefSeq" id="WP_055228569.1">
    <property type="nucleotide sequence ID" value="NZ_CYYV01000019.1"/>
</dbReference>
<gene>
    <name evidence="1" type="ORF">ERS852406_03095</name>
</gene>
<dbReference type="CDD" id="cd07505">
    <property type="entry name" value="HAD_BPGM-like"/>
    <property type="match status" value="1"/>
</dbReference>
<dbReference type="PRINTS" id="PR00413">
    <property type="entry name" value="HADHALOGNASE"/>
</dbReference>
<dbReference type="GO" id="GO:0016791">
    <property type="term" value="F:phosphatase activity"/>
    <property type="evidence" value="ECO:0007669"/>
    <property type="project" value="TreeGrafter"/>
</dbReference>
<sequence>MKQYKGAIFDLDGTLLDSMWVWDDIDVAFLKKRGLEVPPDYQEAITPLGFLEAARYTIRRFGFPETPEELIQEWHQMAVDAYTYEVELKDGAAEYLRYLKEKGIRMAVATSSSPELYEPALKRNGIYEYFKAFVTVSEVKRGKGFPDIYEKAAEKLSLPPETCVVYEDILTGIRGAKMGGFAAVGVYDRSGEGNRAKMEQEADRYVTFFKELMNGGDSFF</sequence>
<protein>
    <submittedName>
        <fullName evidence="1">Phosphorylated carbohydrates phosphatase TM_1254</fullName>
        <ecNumber evidence="1">3.1.3.-</ecNumber>
    </submittedName>
</protein>
<dbReference type="SFLD" id="SFLDS00003">
    <property type="entry name" value="Haloacid_Dehalogenase"/>
    <property type="match status" value="1"/>
</dbReference>
<dbReference type="EMBL" id="CYYV01000019">
    <property type="protein sequence ID" value="CUO89175.1"/>
    <property type="molecule type" value="Genomic_DNA"/>
</dbReference>
<dbReference type="InterPro" id="IPR023214">
    <property type="entry name" value="HAD_sf"/>
</dbReference>
<dbReference type="PANTHER" id="PTHR18901:SF38">
    <property type="entry name" value="PSEUDOURIDINE-5'-PHOSPHATASE"/>
    <property type="match status" value="1"/>
</dbReference>
<dbReference type="InterPro" id="IPR036412">
    <property type="entry name" value="HAD-like_sf"/>
</dbReference>
<dbReference type="SUPFAM" id="SSF56784">
    <property type="entry name" value="HAD-like"/>
    <property type="match status" value="1"/>
</dbReference>